<sequence>NKEFSQKREYPEIFLIACSQRRCALCHQRTRIMCQYCKVGLHVHCWYEFHSK</sequence>
<reference evidence="1" key="1">
    <citation type="submission" date="2019-08" db="EMBL/GenBank/DDBJ databases">
        <title>The genome of the North American firefly Photinus pyralis.</title>
        <authorList>
            <consortium name="Photinus pyralis genome working group"/>
            <person name="Fallon T.R."/>
            <person name="Sander Lower S.E."/>
            <person name="Weng J.-K."/>
        </authorList>
    </citation>
    <scope>NUCLEOTIDE SEQUENCE</scope>
    <source>
        <strain evidence="1">TRF0915ILg1</strain>
        <tissue evidence="1">Whole body</tissue>
    </source>
</reference>
<evidence type="ECO:0000313" key="2">
    <source>
        <dbReference type="Proteomes" id="UP000801492"/>
    </source>
</evidence>
<dbReference type="Proteomes" id="UP000801492">
    <property type="component" value="Unassembled WGS sequence"/>
</dbReference>
<evidence type="ECO:0000313" key="1">
    <source>
        <dbReference type="EMBL" id="KAF2896509.1"/>
    </source>
</evidence>
<feature type="non-terminal residue" evidence="1">
    <location>
        <position position="1"/>
    </location>
</feature>
<accession>A0A8K0D1X5</accession>
<dbReference type="AlphaFoldDB" id="A0A8K0D1X5"/>
<gene>
    <name evidence="1" type="ORF">ILUMI_09666</name>
</gene>
<name>A0A8K0D1X5_IGNLU</name>
<dbReference type="EMBL" id="VTPC01004990">
    <property type="protein sequence ID" value="KAF2896509.1"/>
    <property type="molecule type" value="Genomic_DNA"/>
</dbReference>
<organism evidence="1 2">
    <name type="scientific">Ignelater luminosus</name>
    <name type="common">Cucubano</name>
    <name type="synonym">Pyrophorus luminosus</name>
    <dbReference type="NCBI Taxonomy" id="2038154"/>
    <lineage>
        <taxon>Eukaryota</taxon>
        <taxon>Metazoa</taxon>
        <taxon>Ecdysozoa</taxon>
        <taxon>Arthropoda</taxon>
        <taxon>Hexapoda</taxon>
        <taxon>Insecta</taxon>
        <taxon>Pterygota</taxon>
        <taxon>Neoptera</taxon>
        <taxon>Endopterygota</taxon>
        <taxon>Coleoptera</taxon>
        <taxon>Polyphaga</taxon>
        <taxon>Elateriformia</taxon>
        <taxon>Elateroidea</taxon>
        <taxon>Elateridae</taxon>
        <taxon>Agrypninae</taxon>
        <taxon>Pyrophorini</taxon>
        <taxon>Ignelater</taxon>
    </lineage>
</organism>
<keyword evidence="2" id="KW-1185">Reference proteome</keyword>
<comment type="caution">
    <text evidence="1">The sequence shown here is derived from an EMBL/GenBank/DDBJ whole genome shotgun (WGS) entry which is preliminary data.</text>
</comment>
<protein>
    <submittedName>
        <fullName evidence="1">Uncharacterized protein</fullName>
    </submittedName>
</protein>
<proteinExistence type="predicted"/>